<keyword evidence="1" id="KW-0812">Transmembrane</keyword>
<keyword evidence="1" id="KW-0472">Membrane</keyword>
<accession>X0YV98</accession>
<dbReference type="EMBL" id="BART01002348">
    <property type="protein sequence ID" value="GAG60170.1"/>
    <property type="molecule type" value="Genomic_DNA"/>
</dbReference>
<proteinExistence type="predicted"/>
<dbReference type="Pfam" id="PF09527">
    <property type="entry name" value="ATPase_gene1"/>
    <property type="match status" value="1"/>
</dbReference>
<evidence type="ECO:0008006" key="3">
    <source>
        <dbReference type="Google" id="ProtNLM"/>
    </source>
</evidence>
<name>X0YV98_9ZZZZ</name>
<organism evidence="2">
    <name type="scientific">marine sediment metagenome</name>
    <dbReference type="NCBI Taxonomy" id="412755"/>
    <lineage>
        <taxon>unclassified sequences</taxon>
        <taxon>metagenomes</taxon>
        <taxon>ecological metagenomes</taxon>
    </lineage>
</organism>
<sequence length="74" mass="8256">MRRWGAALRFIGVGWFIGISIVGGVLVGLWLDSKFGTKPILVIVGLIFGLVVAFYGVYRMLLPLMRSKRDKENS</sequence>
<feature type="transmembrane region" description="Helical" evidence="1">
    <location>
        <begin position="7"/>
        <end position="28"/>
    </location>
</feature>
<comment type="caution">
    <text evidence="2">The sequence shown here is derived from an EMBL/GenBank/DDBJ whole genome shotgun (WGS) entry which is preliminary data.</text>
</comment>
<protein>
    <recommendedName>
        <fullName evidence="3">AtpZ/AtpI family protein</fullName>
    </recommendedName>
</protein>
<evidence type="ECO:0000256" key="1">
    <source>
        <dbReference type="SAM" id="Phobius"/>
    </source>
</evidence>
<dbReference type="AlphaFoldDB" id="X0YV98"/>
<feature type="transmembrane region" description="Helical" evidence="1">
    <location>
        <begin position="40"/>
        <end position="61"/>
    </location>
</feature>
<evidence type="ECO:0000313" key="2">
    <source>
        <dbReference type="EMBL" id="GAG60170.1"/>
    </source>
</evidence>
<keyword evidence="1" id="KW-1133">Transmembrane helix</keyword>
<gene>
    <name evidence="2" type="ORF">S01H4_07241</name>
</gene>
<reference evidence="2" key="1">
    <citation type="journal article" date="2014" name="Front. Microbiol.">
        <title>High frequency of phylogenetically diverse reductive dehalogenase-homologous genes in deep subseafloor sedimentary metagenomes.</title>
        <authorList>
            <person name="Kawai M."/>
            <person name="Futagami T."/>
            <person name="Toyoda A."/>
            <person name="Takaki Y."/>
            <person name="Nishi S."/>
            <person name="Hori S."/>
            <person name="Arai W."/>
            <person name="Tsubouchi T."/>
            <person name="Morono Y."/>
            <person name="Uchiyama I."/>
            <person name="Ito T."/>
            <person name="Fujiyama A."/>
            <person name="Inagaki F."/>
            <person name="Takami H."/>
        </authorList>
    </citation>
    <scope>NUCLEOTIDE SEQUENCE</scope>
    <source>
        <strain evidence="2">Expedition CK06-06</strain>
    </source>
</reference>
<dbReference type="InterPro" id="IPR032820">
    <property type="entry name" value="ATPase_put"/>
</dbReference>